<dbReference type="PROSITE" id="PS00770">
    <property type="entry name" value="AA_TRANSFER_CLASS_4"/>
    <property type="match status" value="1"/>
</dbReference>
<dbReference type="InterPro" id="IPR043131">
    <property type="entry name" value="BCAT-like_N"/>
</dbReference>
<dbReference type="PANTHER" id="PTHR42743:SF11">
    <property type="entry name" value="AMINODEOXYCHORISMATE LYASE"/>
    <property type="match status" value="1"/>
</dbReference>
<reference evidence="6" key="1">
    <citation type="submission" date="2021-01" db="EMBL/GenBank/DDBJ databases">
        <authorList>
            <person name="Corre E."/>
            <person name="Pelletier E."/>
            <person name="Niang G."/>
            <person name="Scheremetjew M."/>
            <person name="Finn R."/>
            <person name="Kale V."/>
            <person name="Holt S."/>
            <person name="Cochrane G."/>
            <person name="Meng A."/>
            <person name="Brown T."/>
            <person name="Cohen L."/>
        </authorList>
    </citation>
    <scope>NUCLEOTIDE SEQUENCE</scope>
    <source>
        <strain evidence="6">RCC1130</strain>
    </source>
</reference>
<evidence type="ECO:0000313" key="6">
    <source>
        <dbReference type="EMBL" id="CAD8533617.1"/>
    </source>
</evidence>
<name>A0A7S0NV28_9EUKA</name>
<proteinExistence type="inferred from homology"/>
<dbReference type="InterPro" id="IPR018300">
    <property type="entry name" value="Aminotrans_IV_CS"/>
</dbReference>
<dbReference type="Gene3D" id="3.30.470.10">
    <property type="match status" value="1"/>
</dbReference>
<dbReference type="InterPro" id="IPR036038">
    <property type="entry name" value="Aminotransferase-like"/>
</dbReference>
<dbReference type="Pfam" id="PF01063">
    <property type="entry name" value="Aminotran_4"/>
    <property type="match status" value="1"/>
</dbReference>
<keyword evidence="3 5" id="KW-0663">Pyridoxal phosphate</keyword>
<dbReference type="GO" id="GO:0003824">
    <property type="term" value="F:catalytic activity"/>
    <property type="evidence" value="ECO:0007669"/>
    <property type="project" value="InterPro"/>
</dbReference>
<dbReference type="Gene3D" id="3.20.10.10">
    <property type="entry name" value="D-amino Acid Aminotransferase, subunit A, domain 2"/>
    <property type="match status" value="1"/>
</dbReference>
<dbReference type="EMBL" id="HBER01017572">
    <property type="protein sequence ID" value="CAD8533617.1"/>
    <property type="molecule type" value="Transcribed_RNA"/>
</dbReference>
<gene>
    <name evidence="6" type="ORF">CLEP1334_LOCUS8872</name>
</gene>
<dbReference type="GO" id="GO:0008652">
    <property type="term" value="P:amino acid biosynthetic process"/>
    <property type="evidence" value="ECO:0007669"/>
    <property type="project" value="UniProtKB-ARBA"/>
</dbReference>
<evidence type="ECO:0000256" key="2">
    <source>
        <dbReference type="ARBA" id="ARBA00009320"/>
    </source>
</evidence>
<dbReference type="PANTHER" id="PTHR42743">
    <property type="entry name" value="AMINO-ACID AMINOTRANSFERASE"/>
    <property type="match status" value="1"/>
</dbReference>
<dbReference type="FunFam" id="3.20.10.10:FF:000002">
    <property type="entry name" value="D-alanine aminotransferase"/>
    <property type="match status" value="1"/>
</dbReference>
<dbReference type="AlphaFoldDB" id="A0A7S0NV28"/>
<evidence type="ECO:0000256" key="1">
    <source>
        <dbReference type="ARBA" id="ARBA00001933"/>
    </source>
</evidence>
<dbReference type="InterPro" id="IPR050571">
    <property type="entry name" value="Class-IV_PLP-Dep_Aminotrnsfr"/>
</dbReference>
<dbReference type="GO" id="GO:0046394">
    <property type="term" value="P:carboxylic acid biosynthetic process"/>
    <property type="evidence" value="ECO:0007669"/>
    <property type="project" value="UniProtKB-ARBA"/>
</dbReference>
<evidence type="ECO:0008006" key="7">
    <source>
        <dbReference type="Google" id="ProtNLM"/>
    </source>
</evidence>
<dbReference type="InterPro" id="IPR043132">
    <property type="entry name" value="BCAT-like_C"/>
</dbReference>
<sequence length="262" mass="28748">MADAVYEVTSVVQGKLLDYHAHSARLARSLAELGMRPPVSDEQLLDIHFRLISHNELEEGLVYLQVTRGEADRDFAFTDDLEPTLVLFTQTKALVQAPAAAVGLRVMSVDDIRWLRRDVKTVQLLAPSLAKSRAKRAGVDDAWMVDENRAVTEGTSNNAYIITHSGCIVTRHLSSSLLNGITRASVLRLAAEENMQIEERPFTIAEAQAAAEAFCSSATNFVTPVVEIDGVCIRDGRPGPMTTRLRDIYIQDALATAITPCN</sequence>
<comment type="similarity">
    <text evidence="2 4">Belongs to the class-IV pyridoxal-phosphate-dependent aminotransferase family.</text>
</comment>
<comment type="cofactor">
    <cofactor evidence="1 5">
        <name>pyridoxal 5'-phosphate</name>
        <dbReference type="ChEBI" id="CHEBI:597326"/>
    </cofactor>
</comment>
<dbReference type="InterPro" id="IPR001544">
    <property type="entry name" value="Aminotrans_IV"/>
</dbReference>
<protein>
    <recommendedName>
        <fullName evidence="7">Branched-chain-amino-acid aminotransferase</fullName>
    </recommendedName>
</protein>
<evidence type="ECO:0000256" key="4">
    <source>
        <dbReference type="RuleBase" id="RU004106"/>
    </source>
</evidence>
<dbReference type="SUPFAM" id="SSF56752">
    <property type="entry name" value="D-aminoacid aminotransferase-like PLP-dependent enzymes"/>
    <property type="match status" value="1"/>
</dbReference>
<evidence type="ECO:0000256" key="5">
    <source>
        <dbReference type="RuleBase" id="RU004516"/>
    </source>
</evidence>
<organism evidence="6">
    <name type="scientific">Calcidiscus leptoporus</name>
    <dbReference type="NCBI Taxonomy" id="127549"/>
    <lineage>
        <taxon>Eukaryota</taxon>
        <taxon>Haptista</taxon>
        <taxon>Haptophyta</taxon>
        <taxon>Prymnesiophyceae</taxon>
        <taxon>Coccolithales</taxon>
        <taxon>Calcidiscaceae</taxon>
        <taxon>Calcidiscus</taxon>
    </lineage>
</organism>
<accession>A0A7S0NV28</accession>
<dbReference type="GO" id="GO:0005829">
    <property type="term" value="C:cytosol"/>
    <property type="evidence" value="ECO:0007669"/>
    <property type="project" value="TreeGrafter"/>
</dbReference>
<evidence type="ECO:0000256" key="3">
    <source>
        <dbReference type="ARBA" id="ARBA00022898"/>
    </source>
</evidence>